<comment type="caution">
    <text evidence="2">The sequence shown here is derived from an EMBL/GenBank/DDBJ whole genome shotgun (WGS) entry which is preliminary data.</text>
</comment>
<organism evidence="2 3">
    <name type="scientific">Candida parapsilosis</name>
    <name type="common">Yeast</name>
    <dbReference type="NCBI Taxonomy" id="5480"/>
    <lineage>
        <taxon>Eukaryota</taxon>
        <taxon>Fungi</taxon>
        <taxon>Dikarya</taxon>
        <taxon>Ascomycota</taxon>
        <taxon>Saccharomycotina</taxon>
        <taxon>Pichiomycetes</taxon>
        <taxon>Debaryomycetaceae</taxon>
        <taxon>Candida/Lodderomyces clade</taxon>
        <taxon>Candida</taxon>
    </lineage>
</organism>
<name>A0A8X7NL99_CANPA</name>
<dbReference type="OrthoDB" id="4026067at2759"/>
<dbReference type="Proteomes" id="UP000590412">
    <property type="component" value="Unassembled WGS sequence"/>
</dbReference>
<dbReference type="AlphaFoldDB" id="A0A8X7NL99"/>
<accession>A0A8X7NL99</accession>
<feature type="compositionally biased region" description="Basic and acidic residues" evidence="1">
    <location>
        <begin position="74"/>
        <end position="83"/>
    </location>
</feature>
<feature type="compositionally biased region" description="Basic and acidic residues" evidence="1">
    <location>
        <begin position="42"/>
        <end position="52"/>
    </location>
</feature>
<dbReference type="EMBL" id="JABWAB010000005">
    <property type="protein sequence ID" value="KAF6050852.1"/>
    <property type="molecule type" value="Genomic_DNA"/>
</dbReference>
<protein>
    <submittedName>
        <fullName evidence="2">Uncharacterized protein</fullName>
    </submittedName>
</protein>
<reference evidence="2" key="1">
    <citation type="submission" date="2020-03" db="EMBL/GenBank/DDBJ databases">
        <title>FDA dAtabase for Regulatory Grade micrObial Sequences (FDA-ARGOS): Supporting development and validation of Infectious Disease Dx tests.</title>
        <authorList>
            <person name="Campos J."/>
            <person name="Goldberg B."/>
            <person name="Tallon L."/>
            <person name="Sadzewicz L."/>
            <person name="Vavikolanu K."/>
            <person name="Mehta A."/>
            <person name="Aluvathingal J."/>
            <person name="Nadendla S."/>
            <person name="Nandy P."/>
            <person name="Geyer C."/>
            <person name="Yan Y."/>
            <person name="Sichtig H."/>
        </authorList>
    </citation>
    <scope>NUCLEOTIDE SEQUENCE [LARGE SCALE GENOMIC DNA]</scope>
    <source>
        <strain evidence="2">FDAARGOS_652</strain>
    </source>
</reference>
<evidence type="ECO:0000256" key="1">
    <source>
        <dbReference type="SAM" id="MobiDB-lite"/>
    </source>
</evidence>
<gene>
    <name evidence="2" type="ORF">FOB60_003520</name>
</gene>
<evidence type="ECO:0000313" key="2">
    <source>
        <dbReference type="EMBL" id="KAF6050852.1"/>
    </source>
</evidence>
<feature type="region of interest" description="Disordered" evidence="1">
    <location>
        <begin position="1"/>
        <end position="116"/>
    </location>
</feature>
<evidence type="ECO:0000313" key="3">
    <source>
        <dbReference type="Proteomes" id="UP000590412"/>
    </source>
</evidence>
<sequence length="343" mass="38777">MIQSKVSSTLPPPAPDQKGVSKKSSWTFRLRKPRSISIPEPKPFKENADKNVPKRKGWLYKSAGEITQPPGNKSIDKTPENEVKSSVSKSSRLFSRASHHKSPLPPNTLGSSESEHHDLLSTESVDLLKGNVSSVIKYLEEDDSIPIVFATYSGEPLYRKDIEEPELLHSQLVTFNQFDHFEEATYHSWNVWRVGVDGEKIIGDSIECKMDFVDFFKKFCYEKVYIMRSILVPTHNSFKNGYLVKLKLGKASAEVGLKMFMTCCKNSILNKVPNNAIKINVCGFTYTRKGYLTQITLWIHPVMNMSFDISNQVSLLVKSLNLETTPNKITLIDVNNGSRTEIV</sequence>
<proteinExistence type="predicted"/>